<dbReference type="InParanoid" id="A0A0Q9X7Y7"/>
<evidence type="ECO:0000313" key="2">
    <source>
        <dbReference type="Proteomes" id="UP000009192"/>
    </source>
</evidence>
<dbReference type="AlphaFoldDB" id="A0A0Q9X7Y7"/>
<keyword evidence="2" id="KW-1185">Reference proteome</keyword>
<reference evidence="1 2" key="1">
    <citation type="journal article" date="2007" name="Nature">
        <title>Evolution of genes and genomes on the Drosophila phylogeny.</title>
        <authorList>
            <consortium name="Drosophila 12 Genomes Consortium"/>
            <person name="Clark A.G."/>
            <person name="Eisen M.B."/>
            <person name="Smith D.R."/>
            <person name="Bergman C.M."/>
            <person name="Oliver B."/>
            <person name="Markow T.A."/>
            <person name="Kaufman T.C."/>
            <person name="Kellis M."/>
            <person name="Gelbart W."/>
            <person name="Iyer V.N."/>
            <person name="Pollard D.A."/>
            <person name="Sackton T.B."/>
            <person name="Larracuente A.M."/>
            <person name="Singh N.D."/>
            <person name="Abad J.P."/>
            <person name="Abt D.N."/>
            <person name="Adryan B."/>
            <person name="Aguade M."/>
            <person name="Akashi H."/>
            <person name="Anderson W.W."/>
            <person name="Aquadro C.F."/>
            <person name="Ardell D.H."/>
            <person name="Arguello R."/>
            <person name="Artieri C.G."/>
            <person name="Barbash D.A."/>
            <person name="Barker D."/>
            <person name="Barsanti P."/>
            <person name="Batterham P."/>
            <person name="Batzoglou S."/>
            <person name="Begun D."/>
            <person name="Bhutkar A."/>
            <person name="Blanco E."/>
            <person name="Bosak S.A."/>
            <person name="Bradley R.K."/>
            <person name="Brand A.D."/>
            <person name="Brent M.R."/>
            <person name="Brooks A.N."/>
            <person name="Brown R.H."/>
            <person name="Butlin R.K."/>
            <person name="Caggese C."/>
            <person name="Calvi B.R."/>
            <person name="Bernardo de Carvalho A."/>
            <person name="Caspi A."/>
            <person name="Castrezana S."/>
            <person name="Celniker S.E."/>
            <person name="Chang J.L."/>
            <person name="Chapple C."/>
            <person name="Chatterji S."/>
            <person name="Chinwalla A."/>
            <person name="Civetta A."/>
            <person name="Clifton S.W."/>
            <person name="Comeron J.M."/>
            <person name="Costello J.C."/>
            <person name="Coyne J.A."/>
            <person name="Daub J."/>
            <person name="David R.G."/>
            <person name="Delcher A.L."/>
            <person name="Delehaunty K."/>
            <person name="Do C.B."/>
            <person name="Ebling H."/>
            <person name="Edwards K."/>
            <person name="Eickbush T."/>
            <person name="Evans J.D."/>
            <person name="Filipski A."/>
            <person name="Findeiss S."/>
            <person name="Freyhult E."/>
            <person name="Fulton L."/>
            <person name="Fulton R."/>
            <person name="Garcia A.C."/>
            <person name="Gardiner A."/>
            <person name="Garfield D.A."/>
            <person name="Garvin B.E."/>
            <person name="Gibson G."/>
            <person name="Gilbert D."/>
            <person name="Gnerre S."/>
            <person name="Godfrey J."/>
            <person name="Good R."/>
            <person name="Gotea V."/>
            <person name="Gravely B."/>
            <person name="Greenberg A.J."/>
            <person name="Griffiths-Jones S."/>
            <person name="Gross S."/>
            <person name="Guigo R."/>
            <person name="Gustafson E.A."/>
            <person name="Haerty W."/>
            <person name="Hahn M.W."/>
            <person name="Halligan D.L."/>
            <person name="Halpern A.L."/>
            <person name="Halter G.M."/>
            <person name="Han M.V."/>
            <person name="Heger A."/>
            <person name="Hillier L."/>
            <person name="Hinrichs A.S."/>
            <person name="Holmes I."/>
            <person name="Hoskins R.A."/>
            <person name="Hubisz M.J."/>
            <person name="Hultmark D."/>
            <person name="Huntley M.A."/>
            <person name="Jaffe D.B."/>
            <person name="Jagadeeshan S."/>
            <person name="Jeck W.R."/>
            <person name="Johnson J."/>
            <person name="Jones C.D."/>
            <person name="Jordan W.C."/>
            <person name="Karpen G.H."/>
            <person name="Kataoka E."/>
            <person name="Keightley P.D."/>
            <person name="Kheradpour P."/>
            <person name="Kirkness E.F."/>
            <person name="Koerich L.B."/>
            <person name="Kristiansen K."/>
            <person name="Kudrna D."/>
            <person name="Kulathinal R.J."/>
            <person name="Kumar S."/>
            <person name="Kwok R."/>
            <person name="Lander E."/>
            <person name="Langley C.H."/>
            <person name="Lapoint R."/>
            <person name="Lazzaro B.P."/>
            <person name="Lee S.J."/>
            <person name="Levesque L."/>
            <person name="Li R."/>
            <person name="Lin C.F."/>
            <person name="Lin M.F."/>
            <person name="Lindblad-Toh K."/>
            <person name="Llopart A."/>
            <person name="Long M."/>
            <person name="Low L."/>
            <person name="Lozovsky E."/>
            <person name="Lu J."/>
            <person name="Luo M."/>
            <person name="Machado C.A."/>
            <person name="Makalowski W."/>
            <person name="Marzo M."/>
            <person name="Matsuda M."/>
            <person name="Matzkin L."/>
            <person name="McAllister B."/>
            <person name="McBride C.S."/>
            <person name="McKernan B."/>
            <person name="McKernan K."/>
            <person name="Mendez-Lago M."/>
            <person name="Minx P."/>
            <person name="Mollenhauer M.U."/>
            <person name="Montooth K."/>
            <person name="Mount S.M."/>
            <person name="Mu X."/>
            <person name="Myers E."/>
            <person name="Negre B."/>
            <person name="Newfeld S."/>
            <person name="Nielsen R."/>
            <person name="Noor M.A."/>
            <person name="O'Grady P."/>
            <person name="Pachter L."/>
            <person name="Papaceit M."/>
            <person name="Parisi M.J."/>
            <person name="Parisi M."/>
            <person name="Parts L."/>
            <person name="Pedersen J.S."/>
            <person name="Pesole G."/>
            <person name="Phillippy A.M."/>
            <person name="Ponting C.P."/>
            <person name="Pop M."/>
            <person name="Porcelli D."/>
            <person name="Powell J.R."/>
            <person name="Prohaska S."/>
            <person name="Pruitt K."/>
            <person name="Puig M."/>
            <person name="Quesneville H."/>
            <person name="Ram K.R."/>
            <person name="Rand D."/>
            <person name="Rasmussen M.D."/>
            <person name="Reed L.K."/>
            <person name="Reenan R."/>
            <person name="Reily A."/>
            <person name="Remington K.A."/>
            <person name="Rieger T.T."/>
            <person name="Ritchie M.G."/>
            <person name="Robin C."/>
            <person name="Rogers Y.H."/>
            <person name="Rohde C."/>
            <person name="Rozas J."/>
            <person name="Rubenfield M.J."/>
            <person name="Ruiz A."/>
            <person name="Russo S."/>
            <person name="Salzberg S.L."/>
            <person name="Sanchez-Gracia A."/>
            <person name="Saranga D.J."/>
            <person name="Sato H."/>
            <person name="Schaeffer S.W."/>
            <person name="Schatz M.C."/>
            <person name="Schlenke T."/>
            <person name="Schwartz R."/>
            <person name="Segarra C."/>
            <person name="Singh R.S."/>
            <person name="Sirot L."/>
            <person name="Sirota M."/>
            <person name="Sisneros N.B."/>
            <person name="Smith C.D."/>
            <person name="Smith T.F."/>
            <person name="Spieth J."/>
            <person name="Stage D.E."/>
            <person name="Stark A."/>
            <person name="Stephan W."/>
            <person name="Strausberg R.L."/>
            <person name="Strempel S."/>
            <person name="Sturgill D."/>
            <person name="Sutton G."/>
            <person name="Sutton G.G."/>
            <person name="Tao W."/>
            <person name="Teichmann S."/>
            <person name="Tobari Y.N."/>
            <person name="Tomimura Y."/>
            <person name="Tsolas J.M."/>
            <person name="Valente V.L."/>
            <person name="Venter E."/>
            <person name="Venter J.C."/>
            <person name="Vicario S."/>
            <person name="Vieira F.G."/>
            <person name="Vilella A.J."/>
            <person name="Villasante A."/>
            <person name="Walenz B."/>
            <person name="Wang J."/>
            <person name="Wasserman M."/>
            <person name="Watts T."/>
            <person name="Wilson D."/>
            <person name="Wilson R.K."/>
            <person name="Wing R.A."/>
            <person name="Wolfner M.F."/>
            <person name="Wong A."/>
            <person name="Wong G.K."/>
            <person name="Wu C.I."/>
            <person name="Wu G."/>
            <person name="Yamamoto D."/>
            <person name="Yang H.P."/>
            <person name="Yang S.P."/>
            <person name="Yorke J.A."/>
            <person name="Yoshida K."/>
            <person name="Zdobnov E."/>
            <person name="Zhang P."/>
            <person name="Zhang Y."/>
            <person name="Zimin A.V."/>
            <person name="Baldwin J."/>
            <person name="Abdouelleil A."/>
            <person name="Abdulkadir J."/>
            <person name="Abebe A."/>
            <person name="Abera B."/>
            <person name="Abreu J."/>
            <person name="Acer S.C."/>
            <person name="Aftuck L."/>
            <person name="Alexander A."/>
            <person name="An P."/>
            <person name="Anderson E."/>
            <person name="Anderson S."/>
            <person name="Arachi H."/>
            <person name="Azer M."/>
            <person name="Bachantsang P."/>
            <person name="Barry A."/>
            <person name="Bayul T."/>
            <person name="Berlin A."/>
            <person name="Bessette D."/>
            <person name="Bloom T."/>
            <person name="Blye J."/>
            <person name="Boguslavskiy L."/>
            <person name="Bonnet C."/>
            <person name="Boukhgalter B."/>
            <person name="Bourzgui I."/>
            <person name="Brown A."/>
            <person name="Cahill P."/>
            <person name="Channer S."/>
            <person name="Cheshatsang Y."/>
            <person name="Chuda L."/>
            <person name="Citroen M."/>
            <person name="Collymore A."/>
            <person name="Cooke P."/>
            <person name="Costello M."/>
            <person name="D'Aco K."/>
            <person name="Daza R."/>
            <person name="De Haan G."/>
            <person name="DeGray S."/>
            <person name="DeMaso C."/>
            <person name="Dhargay N."/>
            <person name="Dooley K."/>
            <person name="Dooley E."/>
            <person name="Doricent M."/>
            <person name="Dorje P."/>
            <person name="Dorjee K."/>
            <person name="Dupes A."/>
            <person name="Elong R."/>
            <person name="Falk J."/>
            <person name="Farina A."/>
            <person name="Faro S."/>
            <person name="Ferguson D."/>
            <person name="Fisher S."/>
            <person name="Foley C.D."/>
            <person name="Franke A."/>
            <person name="Friedrich D."/>
            <person name="Gadbois L."/>
            <person name="Gearin G."/>
            <person name="Gearin C.R."/>
            <person name="Giannoukos G."/>
            <person name="Goode T."/>
            <person name="Graham J."/>
            <person name="Grandbois E."/>
            <person name="Grewal S."/>
            <person name="Gyaltsen K."/>
            <person name="Hafez N."/>
            <person name="Hagos B."/>
            <person name="Hall J."/>
            <person name="Henson C."/>
            <person name="Hollinger A."/>
            <person name="Honan T."/>
            <person name="Huard M.D."/>
            <person name="Hughes L."/>
            <person name="Hurhula B."/>
            <person name="Husby M.E."/>
            <person name="Kamat A."/>
            <person name="Kanga B."/>
            <person name="Kashin S."/>
            <person name="Khazanovich D."/>
            <person name="Kisner P."/>
            <person name="Lance K."/>
            <person name="Lara M."/>
            <person name="Lee W."/>
            <person name="Lennon N."/>
            <person name="Letendre F."/>
            <person name="LeVine R."/>
            <person name="Lipovsky A."/>
            <person name="Liu X."/>
            <person name="Liu J."/>
            <person name="Liu S."/>
            <person name="Lokyitsang T."/>
            <person name="Lokyitsang Y."/>
            <person name="Lubonja R."/>
            <person name="Lui A."/>
            <person name="MacDonald P."/>
            <person name="Magnisalis V."/>
            <person name="Maru K."/>
            <person name="Matthews C."/>
            <person name="McCusker W."/>
            <person name="McDonough S."/>
            <person name="Mehta T."/>
            <person name="Meldrim J."/>
            <person name="Meneus L."/>
            <person name="Mihai O."/>
            <person name="Mihalev A."/>
            <person name="Mihova T."/>
            <person name="Mittelman R."/>
            <person name="Mlenga V."/>
            <person name="Montmayeur A."/>
            <person name="Mulrain L."/>
            <person name="Navidi A."/>
            <person name="Naylor J."/>
            <person name="Negash T."/>
            <person name="Nguyen T."/>
            <person name="Nguyen N."/>
            <person name="Nicol R."/>
            <person name="Norbu C."/>
            <person name="Norbu N."/>
            <person name="Novod N."/>
            <person name="O'Neill B."/>
            <person name="Osman S."/>
            <person name="Markiewicz E."/>
            <person name="Oyono O.L."/>
            <person name="Patti C."/>
            <person name="Phunkhang P."/>
            <person name="Pierre F."/>
            <person name="Priest M."/>
            <person name="Raghuraman S."/>
            <person name="Rege F."/>
            <person name="Reyes R."/>
            <person name="Rise C."/>
            <person name="Rogov P."/>
            <person name="Ross K."/>
            <person name="Ryan E."/>
            <person name="Settipalli S."/>
            <person name="Shea T."/>
            <person name="Sherpa N."/>
            <person name="Shi L."/>
            <person name="Shih D."/>
            <person name="Sparrow T."/>
            <person name="Spaulding J."/>
            <person name="Stalker J."/>
            <person name="Stange-Thomann N."/>
            <person name="Stavropoulos S."/>
            <person name="Stone C."/>
            <person name="Strader C."/>
            <person name="Tesfaye S."/>
            <person name="Thomson T."/>
            <person name="Thoulutsang Y."/>
            <person name="Thoulutsang D."/>
            <person name="Topham K."/>
            <person name="Topping I."/>
            <person name="Tsamla T."/>
            <person name="Vassiliev H."/>
            <person name="Vo A."/>
            <person name="Wangchuk T."/>
            <person name="Wangdi T."/>
            <person name="Weiand M."/>
            <person name="Wilkinson J."/>
            <person name="Wilson A."/>
            <person name="Yadav S."/>
            <person name="Young G."/>
            <person name="Yu Q."/>
            <person name="Zembek L."/>
            <person name="Zhong D."/>
            <person name="Zimmer A."/>
            <person name="Zwirko Z."/>
            <person name="Jaffe D.B."/>
            <person name="Alvarez P."/>
            <person name="Brockman W."/>
            <person name="Butler J."/>
            <person name="Chin C."/>
            <person name="Gnerre S."/>
            <person name="Grabherr M."/>
            <person name="Kleber M."/>
            <person name="Mauceli E."/>
            <person name="MacCallum I."/>
        </authorList>
    </citation>
    <scope>NUCLEOTIDE SEQUENCE [LARGE SCALE GENOMIC DNA]</scope>
    <source>
        <strain evidence="2">Tucson 15081-1352.22</strain>
    </source>
</reference>
<dbReference type="Proteomes" id="UP000009192">
    <property type="component" value="Unassembled WGS sequence"/>
</dbReference>
<name>A0A0Q9X7Y7_DROMO</name>
<gene>
    <name evidence="1" type="primary">Dmoj\GI26485</name>
    <name evidence="1" type="ORF">Dmoj_GI26485</name>
</gene>
<dbReference type="EMBL" id="CH933808">
    <property type="protein sequence ID" value="KRG04480.1"/>
    <property type="molecule type" value="Genomic_DNA"/>
</dbReference>
<proteinExistence type="predicted"/>
<dbReference type="KEGG" id="dmo:Dmoj_GI26485"/>
<sequence>MKSDCVCVRIGSTESAVTEKLLLLSLSRKGVNAGVDANVNVNVNAKSKSKVECFALHVI</sequence>
<evidence type="ECO:0000313" key="1">
    <source>
        <dbReference type="EMBL" id="KRG04480.1"/>
    </source>
</evidence>
<organism evidence="1 2">
    <name type="scientific">Drosophila mojavensis</name>
    <name type="common">Fruit fly</name>
    <dbReference type="NCBI Taxonomy" id="7230"/>
    <lineage>
        <taxon>Eukaryota</taxon>
        <taxon>Metazoa</taxon>
        <taxon>Ecdysozoa</taxon>
        <taxon>Arthropoda</taxon>
        <taxon>Hexapoda</taxon>
        <taxon>Insecta</taxon>
        <taxon>Pterygota</taxon>
        <taxon>Neoptera</taxon>
        <taxon>Endopterygota</taxon>
        <taxon>Diptera</taxon>
        <taxon>Brachycera</taxon>
        <taxon>Muscomorpha</taxon>
        <taxon>Ephydroidea</taxon>
        <taxon>Drosophilidae</taxon>
        <taxon>Drosophila</taxon>
    </lineage>
</organism>
<protein>
    <submittedName>
        <fullName evidence="1">Uncharacterized protein</fullName>
    </submittedName>
</protein>
<accession>A0A0Q9X7Y7</accession>